<feature type="coiled-coil region" evidence="1">
    <location>
        <begin position="106"/>
        <end position="133"/>
    </location>
</feature>
<dbReference type="EMBL" id="CAJNOJ010000020">
    <property type="protein sequence ID" value="CAF0838891.1"/>
    <property type="molecule type" value="Genomic_DNA"/>
</dbReference>
<keyword evidence="1" id="KW-0175">Coiled coil</keyword>
<accession>A0A813VC91</accession>
<evidence type="ECO:0000313" key="3">
    <source>
        <dbReference type="Proteomes" id="UP000663852"/>
    </source>
</evidence>
<gene>
    <name evidence="2" type="ORF">EDS130_LOCUS6727</name>
</gene>
<dbReference type="Pfam" id="PF14645">
    <property type="entry name" value="Chibby"/>
    <property type="match status" value="1"/>
</dbReference>
<reference evidence="2" key="1">
    <citation type="submission" date="2021-02" db="EMBL/GenBank/DDBJ databases">
        <authorList>
            <person name="Nowell W R."/>
        </authorList>
    </citation>
    <scope>NUCLEOTIDE SEQUENCE</scope>
</reference>
<organism evidence="2 3">
    <name type="scientific">Adineta ricciae</name>
    <name type="common">Rotifer</name>
    <dbReference type="NCBI Taxonomy" id="249248"/>
    <lineage>
        <taxon>Eukaryota</taxon>
        <taxon>Metazoa</taxon>
        <taxon>Spiralia</taxon>
        <taxon>Gnathifera</taxon>
        <taxon>Rotifera</taxon>
        <taxon>Eurotatoria</taxon>
        <taxon>Bdelloidea</taxon>
        <taxon>Adinetida</taxon>
        <taxon>Adinetidae</taxon>
        <taxon>Adineta</taxon>
    </lineage>
</organism>
<evidence type="ECO:0000313" key="2">
    <source>
        <dbReference type="EMBL" id="CAF0838891.1"/>
    </source>
</evidence>
<protein>
    <submittedName>
        <fullName evidence="2">Uncharacterized protein</fullName>
    </submittedName>
</protein>
<sequence length="147" mass="17075">MFLRFFFIRIVRCKLLIDCSERWRHLNGDRRKVFHADSFSFRKSKPRKSVSRSPLKLPAEELARELGPRYQSIDVRIGNQKFIYDISQAGWTSGGTVGTPVTSRGISRLEKNKKELEEDNNVLRTKIDTLLQMLAEITAEYDVRRGA</sequence>
<proteinExistence type="predicted"/>
<dbReference type="OrthoDB" id="2145765at2759"/>
<comment type="caution">
    <text evidence="2">The sequence shown here is derived from an EMBL/GenBank/DDBJ whole genome shotgun (WGS) entry which is preliminary data.</text>
</comment>
<dbReference type="InterPro" id="IPR028118">
    <property type="entry name" value="Chibby_fam"/>
</dbReference>
<dbReference type="AlphaFoldDB" id="A0A813VC91"/>
<dbReference type="Proteomes" id="UP000663852">
    <property type="component" value="Unassembled WGS sequence"/>
</dbReference>
<name>A0A813VC91_ADIRI</name>
<evidence type="ECO:0000256" key="1">
    <source>
        <dbReference type="SAM" id="Coils"/>
    </source>
</evidence>